<dbReference type="Pfam" id="PF24417">
    <property type="entry name" value="DUF7549"/>
    <property type="match status" value="1"/>
</dbReference>
<name>A0A0M9AGK2_9EURY</name>
<dbReference type="RefSeq" id="WP_053969465.1">
    <property type="nucleotide sequence ID" value="NZ_JAWJXX010000009.1"/>
</dbReference>
<evidence type="ECO:0000256" key="1">
    <source>
        <dbReference type="SAM" id="Phobius"/>
    </source>
</evidence>
<gene>
    <name evidence="2" type="ORF">AMS69_18265</name>
    <name evidence="3" type="ORF">GOC83_12390</name>
</gene>
<comment type="caution">
    <text evidence="2">The sequence shown here is derived from an EMBL/GenBank/DDBJ whole genome shotgun (WGS) entry which is preliminary data.</text>
</comment>
<evidence type="ECO:0000313" key="3">
    <source>
        <dbReference type="EMBL" id="NLV06928.1"/>
    </source>
</evidence>
<sequence length="166" mass="17810">MAWVKSEYAGEFAVLATWLVGLAPWSVSLFEIEGVTVVGLRFLPFRFQFIFGATLPGERPFLWAWQVAAFQESDPLALAGTLGVAALAVFLLPLALSLYYYAAEERVEAALPVDPVRLFGGLLGLVGVLTLAASGLFITSFPGITVPIGTLVALVFAYLLLTVDRA</sequence>
<organism evidence="2 4">
    <name type="scientific">Haloarcula rubripromontorii</name>
    <dbReference type="NCBI Taxonomy" id="1705562"/>
    <lineage>
        <taxon>Archaea</taxon>
        <taxon>Methanobacteriati</taxon>
        <taxon>Methanobacteriota</taxon>
        <taxon>Stenosarchaea group</taxon>
        <taxon>Halobacteria</taxon>
        <taxon>Halobacteriales</taxon>
        <taxon>Haloarculaceae</taxon>
        <taxon>Haloarcula</taxon>
    </lineage>
</organism>
<keyword evidence="4" id="KW-1185">Reference proteome</keyword>
<dbReference type="InterPro" id="IPR026436">
    <property type="entry name" value="CHP04206"/>
</dbReference>
<dbReference type="Proteomes" id="UP000610611">
    <property type="component" value="Unassembled WGS sequence"/>
</dbReference>
<dbReference type="InterPro" id="IPR055971">
    <property type="entry name" value="DUF7549"/>
</dbReference>
<reference evidence="3" key="2">
    <citation type="submission" date="2019-12" db="EMBL/GenBank/DDBJ databases">
        <title>The whole-genome sequencing of Haloarcula japonica strain pws8.</title>
        <authorList>
            <person name="Verma D.K."/>
            <person name="Gopal K."/>
            <person name="Prasad E.S."/>
        </authorList>
    </citation>
    <scope>NUCLEOTIDE SEQUENCE</scope>
    <source>
        <strain evidence="3">Pws8</strain>
    </source>
</reference>
<dbReference type="Proteomes" id="UP000037729">
    <property type="component" value="Unassembled WGS sequence"/>
</dbReference>
<feature type="transmembrane region" description="Helical" evidence="1">
    <location>
        <begin position="76"/>
        <end position="103"/>
    </location>
</feature>
<dbReference type="STRING" id="1705562.AMS69_18265"/>
<feature type="transmembrane region" description="Helical" evidence="1">
    <location>
        <begin position="115"/>
        <end position="138"/>
    </location>
</feature>
<dbReference type="PATRIC" id="fig|1705562.3.peg.922"/>
<proteinExistence type="predicted"/>
<keyword evidence="1" id="KW-0472">Membrane</keyword>
<dbReference type="AlphaFoldDB" id="A0A0M9AGK2"/>
<accession>A0A0M9AGK2</accession>
<feature type="transmembrane region" description="Helical" evidence="1">
    <location>
        <begin position="12"/>
        <end position="30"/>
    </location>
</feature>
<dbReference type="OrthoDB" id="238194at2157"/>
<evidence type="ECO:0000313" key="4">
    <source>
        <dbReference type="Proteomes" id="UP000037729"/>
    </source>
</evidence>
<evidence type="ECO:0000313" key="2">
    <source>
        <dbReference type="EMBL" id="KOX91559.1"/>
    </source>
</evidence>
<dbReference type="NCBIfam" id="TIGR04206">
    <property type="entry name" value="near_ArtA"/>
    <property type="match status" value="1"/>
</dbReference>
<dbReference type="EMBL" id="LIUF01000009">
    <property type="protein sequence ID" value="KOX91559.1"/>
    <property type="molecule type" value="Genomic_DNA"/>
</dbReference>
<keyword evidence="1" id="KW-1133">Transmembrane helix</keyword>
<keyword evidence="1" id="KW-0812">Transmembrane</keyword>
<dbReference type="EMBL" id="WOWB01000001">
    <property type="protein sequence ID" value="NLV06928.1"/>
    <property type="molecule type" value="Genomic_DNA"/>
</dbReference>
<reference evidence="2 4" key="1">
    <citation type="submission" date="2015-08" db="EMBL/GenBank/DDBJ databases">
        <title>Genomes of Isolates from Cabo Rojo, PR.</title>
        <authorList>
            <person name="Sanchez-Nieves R.L."/>
            <person name="Montalvo-Rodriguez R."/>
        </authorList>
    </citation>
    <scope>NUCLEOTIDE SEQUENCE [LARGE SCALE GENOMIC DNA]</scope>
    <source>
        <strain evidence="2 4">SL3</strain>
    </source>
</reference>
<feature type="transmembrane region" description="Helical" evidence="1">
    <location>
        <begin position="144"/>
        <end position="163"/>
    </location>
</feature>
<protein>
    <submittedName>
        <fullName evidence="3">TIGR04206 family protein</fullName>
    </submittedName>
</protein>